<reference evidence="2" key="2">
    <citation type="submission" date="2012-08" db="EMBL/GenBank/DDBJ databases">
        <title>Finished genome of Desulfosporosinus meridiei DSM 13257.</title>
        <authorList>
            <person name="Huntemann M."/>
            <person name="Wei C.-L."/>
            <person name="Han J."/>
            <person name="Detter J.C."/>
            <person name="Han C."/>
            <person name="Davenport K."/>
            <person name="Daligault H."/>
            <person name="Erkkila T."/>
            <person name="Gu W."/>
            <person name="Munk A.C.C."/>
            <person name="Teshima H."/>
            <person name="Xu Y."/>
            <person name="Chain P."/>
            <person name="Tapia R."/>
            <person name="Chen A."/>
            <person name="Krypides N."/>
            <person name="Mavromatis K."/>
            <person name="Markowitz V."/>
            <person name="Szeto E."/>
            <person name="Ivanova N."/>
            <person name="Mikhailova N."/>
            <person name="Ovchinnikova G."/>
            <person name="Pagani I."/>
            <person name="Pati A."/>
            <person name="Goodwin L."/>
            <person name="Peters L."/>
            <person name="Pitluck S."/>
            <person name="Woyke T."/>
            <person name="Pester M."/>
            <person name="Spring S."/>
            <person name="Ollivier B."/>
            <person name="Rattei T."/>
            <person name="Klenk H.-P."/>
            <person name="Wagner M."/>
            <person name="Loy A."/>
        </authorList>
    </citation>
    <scope>NUCLEOTIDE SEQUENCE [LARGE SCALE GENOMIC DNA]</scope>
    <source>
        <strain evidence="2">ATCC BAA-275 / DSM 13257 / NCIMB 13706 / S10</strain>
    </source>
</reference>
<dbReference type="Proteomes" id="UP000005262">
    <property type="component" value="Chromosome"/>
</dbReference>
<dbReference type="AlphaFoldDB" id="J7IKD6"/>
<evidence type="ECO:0000313" key="2">
    <source>
        <dbReference type="Proteomes" id="UP000005262"/>
    </source>
</evidence>
<keyword evidence="2" id="KW-1185">Reference proteome</keyword>
<dbReference type="RefSeq" id="WP_014901159.1">
    <property type="nucleotide sequence ID" value="NC_018515.1"/>
</dbReference>
<dbReference type="EMBL" id="CP003629">
    <property type="protein sequence ID" value="AFQ42232.1"/>
    <property type="molecule type" value="Genomic_DNA"/>
</dbReference>
<dbReference type="HOGENOM" id="CLU_508741_0_0_9"/>
<sequence length="535" mass="63389">MNIDVIINKENYSVEKTIEKIIGLLCEYEYSEVMKLFAYTNIKLNSEAAKSSGYMVSPKLTRNVPFIYVTKASSGHKKIDNIDQLFEQYSNLLDELSKCYTNIVDFSRQDSFHKSYISYHFDFPTISIRQYFNFFFTNREILGKIYNLKNDEYVVRLIHTLFLLINFERAWNKNFKSSPYANYLKWKNINNTLNFEGSSSIYYQIPINMIKKIFKKYKIYDLDIIDKIFLNISNTIKTNKVIYPTEVNKLYPQYFGLRNNNSIVFMRNFNVLNSIYEFILSSKEFNDHNKGIYLEKRTQLLLEYVFGKNNVFYKVYDEYGAENDFIILHQEYIISVECKATRFAEPFFDERKAHTRLVQNFKKTIQKAYDQSERIVKNFDNGKMKFYDSDKKEKRNVVLDLSNFNFDKFQSIVVTLEKYHTLGTELQISITQTKYINLPLVIDINSFEILLNKCTLSYNTAKFIEYLDRRSEFYGFVYPTNADELDCFGYFLNYGNIIKDSVTGLSIIIGSGYSSFVTDFLEIDNYMIFNELYGI</sequence>
<reference evidence="1 2" key="1">
    <citation type="journal article" date="2012" name="J. Bacteriol.">
        <title>Complete genome sequences of Desulfosporosinus orientis DSM765T, Desulfosporosinus youngiae DSM17734T, Desulfosporosinus meridiei DSM13257T, and Desulfosporosinus acidiphilus DSM22704T.</title>
        <authorList>
            <person name="Pester M."/>
            <person name="Brambilla E."/>
            <person name="Alazard D."/>
            <person name="Rattei T."/>
            <person name="Weinmaier T."/>
            <person name="Han J."/>
            <person name="Lucas S."/>
            <person name="Lapidus A."/>
            <person name="Cheng J.F."/>
            <person name="Goodwin L."/>
            <person name="Pitluck S."/>
            <person name="Peters L."/>
            <person name="Ovchinnikova G."/>
            <person name="Teshima H."/>
            <person name="Detter J.C."/>
            <person name="Han C.S."/>
            <person name="Tapia R."/>
            <person name="Land M.L."/>
            <person name="Hauser L."/>
            <person name="Kyrpides N.C."/>
            <person name="Ivanova N.N."/>
            <person name="Pagani I."/>
            <person name="Huntmann M."/>
            <person name="Wei C.L."/>
            <person name="Davenport K.W."/>
            <person name="Daligault H."/>
            <person name="Chain P.S."/>
            <person name="Chen A."/>
            <person name="Mavromatis K."/>
            <person name="Markowitz V."/>
            <person name="Szeto E."/>
            <person name="Mikhailova N."/>
            <person name="Pati A."/>
            <person name="Wagner M."/>
            <person name="Woyke T."/>
            <person name="Ollivier B."/>
            <person name="Klenk H.P."/>
            <person name="Spring S."/>
            <person name="Loy A."/>
        </authorList>
    </citation>
    <scope>NUCLEOTIDE SEQUENCE [LARGE SCALE GENOMIC DNA]</scope>
    <source>
        <strain evidence="2">ATCC BAA-275 / DSM 13257 / NCIMB 13706 / S10</strain>
    </source>
</reference>
<evidence type="ECO:0000313" key="1">
    <source>
        <dbReference type="EMBL" id="AFQ42232.1"/>
    </source>
</evidence>
<dbReference type="OrthoDB" id="2492025at2"/>
<evidence type="ECO:0008006" key="3">
    <source>
        <dbReference type="Google" id="ProtNLM"/>
    </source>
</evidence>
<organism evidence="1 2">
    <name type="scientific">Desulfosporosinus meridiei (strain ATCC BAA-275 / DSM 13257 / KCTC 12902 / NCIMB 13706 / S10)</name>
    <dbReference type="NCBI Taxonomy" id="768704"/>
    <lineage>
        <taxon>Bacteria</taxon>
        <taxon>Bacillati</taxon>
        <taxon>Bacillota</taxon>
        <taxon>Clostridia</taxon>
        <taxon>Eubacteriales</taxon>
        <taxon>Desulfitobacteriaceae</taxon>
        <taxon>Desulfosporosinus</taxon>
    </lineage>
</organism>
<accession>J7IKD6</accession>
<proteinExistence type="predicted"/>
<protein>
    <recommendedName>
        <fullName evidence="3">Nuclease-like protein</fullName>
    </recommendedName>
</protein>
<gene>
    <name evidence="1" type="ordered locus">Desmer_0165</name>
</gene>
<dbReference type="KEGG" id="dmi:Desmer_0165"/>
<name>J7IKD6_DESMD</name>
<dbReference type="eggNOG" id="ENOG5033N0C">
    <property type="taxonomic scope" value="Bacteria"/>
</dbReference>